<evidence type="ECO:0000256" key="5">
    <source>
        <dbReference type="ARBA" id="ARBA00022679"/>
    </source>
</evidence>
<dbReference type="AlphaFoldDB" id="A0A511ZET5"/>
<keyword evidence="6 13" id="KW-0812">Transmembrane</keyword>
<comment type="caution">
    <text evidence="15">The sequence shown here is derived from an EMBL/GenBank/DDBJ whole genome shotgun (WGS) entry which is preliminary data.</text>
</comment>
<dbReference type="OrthoDB" id="9792991at2"/>
<evidence type="ECO:0000256" key="9">
    <source>
        <dbReference type="ARBA" id="ARBA00022840"/>
    </source>
</evidence>
<dbReference type="Pfam" id="PF02518">
    <property type="entry name" value="HATPase_c"/>
    <property type="match status" value="1"/>
</dbReference>
<dbReference type="Proteomes" id="UP000321558">
    <property type="component" value="Unassembled WGS sequence"/>
</dbReference>
<dbReference type="EC" id="2.7.13.3" evidence="3"/>
<evidence type="ECO:0000256" key="1">
    <source>
        <dbReference type="ARBA" id="ARBA00000085"/>
    </source>
</evidence>
<evidence type="ECO:0000256" key="11">
    <source>
        <dbReference type="ARBA" id="ARBA00023012"/>
    </source>
</evidence>
<dbReference type="SMART" id="SM00388">
    <property type="entry name" value="HisKA"/>
    <property type="match status" value="1"/>
</dbReference>
<feature type="domain" description="Histidine kinase" evidence="14">
    <location>
        <begin position="120"/>
        <end position="338"/>
    </location>
</feature>
<evidence type="ECO:0000259" key="14">
    <source>
        <dbReference type="PROSITE" id="PS50109"/>
    </source>
</evidence>
<keyword evidence="4" id="KW-0597">Phosphoprotein</keyword>
<evidence type="ECO:0000313" key="16">
    <source>
        <dbReference type="Proteomes" id="UP000321558"/>
    </source>
</evidence>
<dbReference type="GO" id="GO:0005886">
    <property type="term" value="C:plasma membrane"/>
    <property type="evidence" value="ECO:0007669"/>
    <property type="project" value="TreeGrafter"/>
</dbReference>
<dbReference type="Gene3D" id="1.10.287.130">
    <property type="match status" value="1"/>
</dbReference>
<keyword evidence="8 15" id="KW-0418">Kinase</keyword>
<comment type="catalytic activity">
    <reaction evidence="1">
        <text>ATP + protein L-histidine = ADP + protein N-phospho-L-histidine.</text>
        <dbReference type="EC" id="2.7.13.3"/>
    </reaction>
</comment>
<evidence type="ECO:0000256" key="2">
    <source>
        <dbReference type="ARBA" id="ARBA00004141"/>
    </source>
</evidence>
<evidence type="ECO:0000256" key="10">
    <source>
        <dbReference type="ARBA" id="ARBA00022989"/>
    </source>
</evidence>
<keyword evidence="5" id="KW-0808">Transferase</keyword>
<dbReference type="InterPro" id="IPR036890">
    <property type="entry name" value="HATPase_C_sf"/>
</dbReference>
<gene>
    <name evidence="15" type="ORF">OSO01_06920</name>
</gene>
<dbReference type="PROSITE" id="PS50109">
    <property type="entry name" value="HIS_KIN"/>
    <property type="match status" value="1"/>
</dbReference>
<evidence type="ECO:0000256" key="8">
    <source>
        <dbReference type="ARBA" id="ARBA00022777"/>
    </source>
</evidence>
<dbReference type="PANTHER" id="PTHR45528:SF8">
    <property type="entry name" value="HISTIDINE KINASE"/>
    <property type="match status" value="1"/>
</dbReference>
<dbReference type="InterPro" id="IPR004358">
    <property type="entry name" value="Sig_transdc_His_kin-like_C"/>
</dbReference>
<dbReference type="CDD" id="cd00082">
    <property type="entry name" value="HisKA"/>
    <property type="match status" value="1"/>
</dbReference>
<dbReference type="InterPro" id="IPR003594">
    <property type="entry name" value="HATPase_dom"/>
</dbReference>
<reference evidence="15 16" key="1">
    <citation type="submission" date="2019-07" db="EMBL/GenBank/DDBJ databases">
        <title>Whole genome shotgun sequence of Oceanobacillus sojae NBRC 105379.</title>
        <authorList>
            <person name="Hosoyama A."/>
            <person name="Uohara A."/>
            <person name="Ohji S."/>
            <person name="Ichikawa N."/>
        </authorList>
    </citation>
    <scope>NUCLEOTIDE SEQUENCE [LARGE SCALE GENOMIC DNA]</scope>
    <source>
        <strain evidence="15 16">NBRC 105379</strain>
    </source>
</reference>
<evidence type="ECO:0000256" key="4">
    <source>
        <dbReference type="ARBA" id="ARBA00022553"/>
    </source>
</evidence>
<dbReference type="PANTHER" id="PTHR45528">
    <property type="entry name" value="SENSOR HISTIDINE KINASE CPXA"/>
    <property type="match status" value="1"/>
</dbReference>
<evidence type="ECO:0000256" key="13">
    <source>
        <dbReference type="SAM" id="Phobius"/>
    </source>
</evidence>
<name>A0A511ZET5_9BACI</name>
<keyword evidence="10 13" id="KW-1133">Transmembrane helix</keyword>
<accession>A0A511ZET5</accession>
<protein>
    <recommendedName>
        <fullName evidence="3">histidine kinase</fullName>
        <ecNumber evidence="3">2.7.13.3</ecNumber>
    </recommendedName>
</protein>
<evidence type="ECO:0000256" key="3">
    <source>
        <dbReference type="ARBA" id="ARBA00012438"/>
    </source>
</evidence>
<dbReference type="Gene3D" id="3.30.565.10">
    <property type="entry name" value="Histidine kinase-like ATPase, C-terminal domain"/>
    <property type="match status" value="1"/>
</dbReference>
<evidence type="ECO:0000256" key="7">
    <source>
        <dbReference type="ARBA" id="ARBA00022741"/>
    </source>
</evidence>
<evidence type="ECO:0000256" key="12">
    <source>
        <dbReference type="ARBA" id="ARBA00023136"/>
    </source>
</evidence>
<dbReference type="SUPFAM" id="SSF55874">
    <property type="entry name" value="ATPase domain of HSP90 chaperone/DNA topoisomerase II/histidine kinase"/>
    <property type="match status" value="1"/>
</dbReference>
<dbReference type="PRINTS" id="PR00344">
    <property type="entry name" value="BCTRLSENSOR"/>
</dbReference>
<dbReference type="InterPro" id="IPR005467">
    <property type="entry name" value="His_kinase_dom"/>
</dbReference>
<dbReference type="GO" id="GO:0000155">
    <property type="term" value="F:phosphorelay sensor kinase activity"/>
    <property type="evidence" value="ECO:0007669"/>
    <property type="project" value="InterPro"/>
</dbReference>
<feature type="transmembrane region" description="Helical" evidence="13">
    <location>
        <begin position="7"/>
        <end position="29"/>
    </location>
</feature>
<sequence length="346" mass="39642">MKNDKVLLLIIFQFVILAGVCIVDINAHSGDALKWSLYIILFLISTAFFILRFRYFTQLKRMNIEIRRAVDGNVKTRLLTKHDKELNEFVFSINELVEQLEKIQVHSIKSEKARKGILSGISHDIRTPLTSIIGYVDALKDDIAASEVEKKAYIEIISRKANGLKQLLDELFHLAKIDADEITLKAEQLDFAEITRESLIEFLPDLKKENIELKTVIPEEKCIITADHLSLKRIVGNLIKNALYYGREGKILGIELTETPKDYQLLVWDQGPGIADKDVIHVFERMYRGNQSRNQLYGRSGLGLSIAKALVEKHHGKIWVESIPWERTAFGFSIPKHPLQLELRNN</sequence>
<dbReference type="InterPro" id="IPR003661">
    <property type="entry name" value="HisK_dim/P_dom"/>
</dbReference>
<dbReference type="GO" id="GO:0005524">
    <property type="term" value="F:ATP binding"/>
    <property type="evidence" value="ECO:0007669"/>
    <property type="project" value="UniProtKB-KW"/>
</dbReference>
<feature type="transmembrane region" description="Helical" evidence="13">
    <location>
        <begin position="35"/>
        <end position="53"/>
    </location>
</feature>
<dbReference type="Pfam" id="PF00512">
    <property type="entry name" value="HisKA"/>
    <property type="match status" value="1"/>
</dbReference>
<dbReference type="SUPFAM" id="SSF47384">
    <property type="entry name" value="Homodimeric domain of signal transducing histidine kinase"/>
    <property type="match status" value="1"/>
</dbReference>
<evidence type="ECO:0000313" key="15">
    <source>
        <dbReference type="EMBL" id="GEN85953.1"/>
    </source>
</evidence>
<dbReference type="EMBL" id="BJYM01000002">
    <property type="protein sequence ID" value="GEN85953.1"/>
    <property type="molecule type" value="Genomic_DNA"/>
</dbReference>
<comment type="subcellular location">
    <subcellularLocation>
        <location evidence="2">Membrane</location>
        <topology evidence="2">Multi-pass membrane protein</topology>
    </subcellularLocation>
</comment>
<keyword evidence="16" id="KW-1185">Reference proteome</keyword>
<dbReference type="InterPro" id="IPR036097">
    <property type="entry name" value="HisK_dim/P_sf"/>
</dbReference>
<keyword evidence="12 13" id="KW-0472">Membrane</keyword>
<dbReference type="InterPro" id="IPR050398">
    <property type="entry name" value="HssS/ArlS-like"/>
</dbReference>
<organism evidence="15 16">
    <name type="scientific">Oceanobacillus sojae</name>
    <dbReference type="NCBI Taxonomy" id="582851"/>
    <lineage>
        <taxon>Bacteria</taxon>
        <taxon>Bacillati</taxon>
        <taxon>Bacillota</taxon>
        <taxon>Bacilli</taxon>
        <taxon>Bacillales</taxon>
        <taxon>Bacillaceae</taxon>
        <taxon>Oceanobacillus</taxon>
    </lineage>
</organism>
<dbReference type="RefSeq" id="WP_147208733.1">
    <property type="nucleotide sequence ID" value="NZ_BJYM01000002.1"/>
</dbReference>
<proteinExistence type="predicted"/>
<keyword evidence="9" id="KW-0067">ATP-binding</keyword>
<keyword evidence="11" id="KW-0902">Two-component regulatory system</keyword>
<evidence type="ECO:0000256" key="6">
    <source>
        <dbReference type="ARBA" id="ARBA00022692"/>
    </source>
</evidence>
<dbReference type="SMART" id="SM00387">
    <property type="entry name" value="HATPase_c"/>
    <property type="match status" value="1"/>
</dbReference>
<dbReference type="STRING" id="582851.GCA_900162665_02904"/>
<keyword evidence="7" id="KW-0547">Nucleotide-binding</keyword>